<feature type="region of interest" description="Disordered" evidence="1">
    <location>
        <begin position="164"/>
        <end position="237"/>
    </location>
</feature>
<accession>A0A5N4AHR5</accession>
<dbReference type="PANTHER" id="PTHR34239:SF2">
    <property type="entry name" value="TRANSPOSABLE ELEMENT P TRANSPOSASE_THAP9 CONSERVED DOMAIN-CONTAINING PROTEIN"/>
    <property type="match status" value="1"/>
</dbReference>
<evidence type="ECO:0000256" key="1">
    <source>
        <dbReference type="SAM" id="MobiDB-lite"/>
    </source>
</evidence>
<feature type="compositionally biased region" description="Polar residues" evidence="1">
    <location>
        <begin position="204"/>
        <end position="228"/>
    </location>
</feature>
<dbReference type="InParanoid" id="A0A5N4AHR5"/>
<name>A0A5N4AHR5_PHOPY</name>
<dbReference type="EMBL" id="VVIM01000007">
    <property type="protein sequence ID" value="KAB0796900.1"/>
    <property type="molecule type" value="Genomic_DNA"/>
</dbReference>
<dbReference type="AlphaFoldDB" id="A0A5N4AHR5"/>
<feature type="compositionally biased region" description="Polar residues" evidence="1">
    <location>
        <begin position="175"/>
        <end position="190"/>
    </location>
</feature>
<sequence>MGSKIHKDVSSQWEKTLLTGLSEEIRQKLISKYPTPENCILLAPPKLNPEAKLASMESAIKRDERLQAVQRQIGASVAALGKLLTALLSAEEKEEGAYLEWIGLTGDACRLLTDLHCQQSEARKSLLNLNFRKELKDVILEARSDEFLFGKNLSDRIKEAKAMERSGLDLKQKKTPTLQRKPFSQNQGNYKSPPKRRPPPRLGGQTSFYQQQYRKGSTQYRHSTTQNKGLYRSTRQK</sequence>
<comment type="caution">
    <text evidence="2">The sequence shown here is derived from an EMBL/GenBank/DDBJ whole genome shotgun (WGS) entry which is preliminary data.</text>
</comment>
<dbReference type="PANTHER" id="PTHR34239">
    <property type="entry name" value="APPLE DOMAIN-CONTAINING PROTEIN"/>
    <property type="match status" value="1"/>
</dbReference>
<reference evidence="2 3" key="1">
    <citation type="journal article" date="2018" name="Elife">
        <title>Firefly genomes illuminate parallel origins of bioluminescence in beetles.</title>
        <authorList>
            <person name="Fallon T.R."/>
            <person name="Lower S.E."/>
            <person name="Chang C.H."/>
            <person name="Bessho-Uehara M."/>
            <person name="Martin G.J."/>
            <person name="Bewick A.J."/>
            <person name="Behringer M."/>
            <person name="Debat H.J."/>
            <person name="Wong I."/>
            <person name="Day J.C."/>
            <person name="Suvorov A."/>
            <person name="Silva C.J."/>
            <person name="Stanger-Hall K.F."/>
            <person name="Hall D.W."/>
            <person name="Schmitz R.J."/>
            <person name="Nelson D.R."/>
            <person name="Lewis S.M."/>
            <person name="Shigenobu S."/>
            <person name="Bybee S.M."/>
            <person name="Larracuente A.M."/>
            <person name="Oba Y."/>
            <person name="Weng J.K."/>
        </authorList>
    </citation>
    <scope>NUCLEOTIDE SEQUENCE [LARGE SCALE GENOMIC DNA]</scope>
    <source>
        <strain evidence="2">1611_PpyrPB1</strain>
        <tissue evidence="2">Whole body</tissue>
    </source>
</reference>
<evidence type="ECO:0000313" key="2">
    <source>
        <dbReference type="EMBL" id="KAB0796900.1"/>
    </source>
</evidence>
<gene>
    <name evidence="2" type="ORF">PPYR_10961</name>
</gene>
<evidence type="ECO:0000313" key="3">
    <source>
        <dbReference type="Proteomes" id="UP000327044"/>
    </source>
</evidence>
<keyword evidence="3" id="KW-1185">Reference proteome</keyword>
<dbReference type="Proteomes" id="UP000327044">
    <property type="component" value="Unassembled WGS sequence"/>
</dbReference>
<protein>
    <submittedName>
        <fullName evidence="2">Uncharacterized protein</fullName>
    </submittedName>
</protein>
<proteinExistence type="predicted"/>
<organism evidence="2 3">
    <name type="scientific">Photinus pyralis</name>
    <name type="common">Common eastern firefly</name>
    <name type="synonym">Lampyris pyralis</name>
    <dbReference type="NCBI Taxonomy" id="7054"/>
    <lineage>
        <taxon>Eukaryota</taxon>
        <taxon>Metazoa</taxon>
        <taxon>Ecdysozoa</taxon>
        <taxon>Arthropoda</taxon>
        <taxon>Hexapoda</taxon>
        <taxon>Insecta</taxon>
        <taxon>Pterygota</taxon>
        <taxon>Neoptera</taxon>
        <taxon>Endopterygota</taxon>
        <taxon>Coleoptera</taxon>
        <taxon>Polyphaga</taxon>
        <taxon>Elateriformia</taxon>
        <taxon>Elateroidea</taxon>
        <taxon>Lampyridae</taxon>
        <taxon>Lampyrinae</taxon>
        <taxon>Photinus</taxon>
    </lineage>
</organism>